<proteinExistence type="predicted"/>
<feature type="coiled-coil region" evidence="1">
    <location>
        <begin position="294"/>
        <end position="353"/>
    </location>
</feature>
<dbReference type="InterPro" id="IPR003323">
    <property type="entry name" value="OTU_dom"/>
</dbReference>
<dbReference type="Gene3D" id="1.10.357.40">
    <property type="entry name" value="YbiA-like"/>
    <property type="match status" value="1"/>
</dbReference>
<evidence type="ECO:0000256" key="1">
    <source>
        <dbReference type="SAM" id="Coils"/>
    </source>
</evidence>
<dbReference type="EMBL" id="MN739082">
    <property type="protein sequence ID" value="QHS87542.1"/>
    <property type="molecule type" value="Genomic_DNA"/>
</dbReference>
<name>A0A6C0B659_9ZZZZ</name>
<dbReference type="InterPro" id="IPR038765">
    <property type="entry name" value="Papain-like_cys_pep_sf"/>
</dbReference>
<protein>
    <recommendedName>
        <fullName evidence="2">OTU domain-containing protein</fullName>
    </recommendedName>
</protein>
<keyword evidence="1" id="KW-0175">Coiled coil</keyword>
<reference evidence="3" key="1">
    <citation type="journal article" date="2020" name="Nature">
        <title>Giant virus diversity and host interactions through global metagenomics.</title>
        <authorList>
            <person name="Schulz F."/>
            <person name="Roux S."/>
            <person name="Paez-Espino D."/>
            <person name="Jungbluth S."/>
            <person name="Walsh D.A."/>
            <person name="Denef V.J."/>
            <person name="McMahon K.D."/>
            <person name="Konstantinidis K.T."/>
            <person name="Eloe-Fadrosh E.A."/>
            <person name="Kyrpides N.C."/>
            <person name="Woyke T."/>
        </authorList>
    </citation>
    <scope>NUCLEOTIDE SEQUENCE</scope>
    <source>
        <strain evidence="3">GVMAG-M-3300010157-4</strain>
    </source>
</reference>
<feature type="domain" description="OTU" evidence="2">
    <location>
        <begin position="235"/>
        <end position="448"/>
    </location>
</feature>
<organism evidence="3">
    <name type="scientific">viral metagenome</name>
    <dbReference type="NCBI Taxonomy" id="1070528"/>
    <lineage>
        <taxon>unclassified sequences</taxon>
        <taxon>metagenomes</taxon>
        <taxon>organismal metagenomes</taxon>
    </lineage>
</organism>
<dbReference type="AlphaFoldDB" id="A0A6C0B659"/>
<accession>A0A6C0B659</accession>
<dbReference type="SUPFAM" id="SSF143990">
    <property type="entry name" value="YbiA-like"/>
    <property type="match status" value="1"/>
</dbReference>
<dbReference type="InterPro" id="IPR037238">
    <property type="entry name" value="YbiA-like_sf"/>
</dbReference>
<evidence type="ECO:0000259" key="2">
    <source>
        <dbReference type="PROSITE" id="PS50802"/>
    </source>
</evidence>
<dbReference type="SUPFAM" id="SSF54001">
    <property type="entry name" value="Cysteine proteinases"/>
    <property type="match status" value="1"/>
</dbReference>
<dbReference type="Gene3D" id="3.90.70.80">
    <property type="match status" value="1"/>
</dbReference>
<evidence type="ECO:0000313" key="3">
    <source>
        <dbReference type="EMBL" id="QHS87542.1"/>
    </source>
</evidence>
<dbReference type="PROSITE" id="PS50802">
    <property type="entry name" value="OTU"/>
    <property type="match status" value="1"/>
</dbReference>
<sequence>MNYYCFFTNNNSKAFPFSIYSTRMSQKKIKSKIDSTKNVEYSETRILNRDDIQYETTIYDTDILGMPVAICLGKIDYTYNYRNVVYLPIYLMRGDTVRSQIGVYEMRLDELIHYSRNGIINNEMIIANVDPLLYSFADNEYIEAAGSDPKLYFEVESKGLTPDEVDDESSEESKVTDLQIKSPIVAAASVSPIFELDKHIDIPKLLKEELKPERGHFNDSGSVPWIQKFMESHDFRIVKTTGDGDCFFTAIQKAFHQIGQNTTVPKLRQVVADSLNVDIFEQYSVLYNMYVSEVAESESNIEKSNKAIMSLKRRYRNIPETNKEARQAIIAEIKSINEKIDGYKSDLVSAKQNRSEYSFMTDVKTLDDLRVAVQDKDYWADEHAITVLEQRLNTKFIILSEKSFRAKSLDSVMQCQVSGTRNDAVLANPDYYIMMSYTGDHYDLISYKDKNIFVFSEVPYIVKTLIVNKCIERNAGTFGLIPDFLRFQERKGISIDSAGEEPTKSSNPAVDATTVFMFHKTSAHEKPGKGSGESIELPNILKYGELSKIKDWRRMLADETPTTFTLDGKRWQTVTHYILASQFKAHSAFFSQFSLDSDSELSKDLDTATGASSKTGMYKKTQLRPKEIKPDPQFFEGRHKDARTAALNAKFRESADANKVLILTRDATLKHFMRGSPAETDDLLMEVRRGLSK</sequence>